<comment type="caution">
    <text evidence="4">The sequence shown here is derived from an EMBL/GenBank/DDBJ whole genome shotgun (WGS) entry which is preliminary data.</text>
</comment>
<dbReference type="PROSITE" id="PS50883">
    <property type="entry name" value="EAL"/>
    <property type="match status" value="1"/>
</dbReference>
<feature type="transmembrane region" description="Helical" evidence="1">
    <location>
        <begin position="301"/>
        <end position="325"/>
    </location>
</feature>
<dbReference type="Proteomes" id="UP001138661">
    <property type="component" value="Unassembled WGS sequence"/>
</dbReference>
<evidence type="ECO:0000259" key="2">
    <source>
        <dbReference type="PROSITE" id="PS50883"/>
    </source>
</evidence>
<feature type="transmembrane region" description="Helical" evidence="1">
    <location>
        <begin position="12"/>
        <end position="35"/>
    </location>
</feature>
<evidence type="ECO:0000313" key="5">
    <source>
        <dbReference type="Proteomes" id="UP001138661"/>
    </source>
</evidence>
<dbReference type="InterPro" id="IPR000160">
    <property type="entry name" value="GGDEF_dom"/>
</dbReference>
<dbReference type="SMART" id="SM01080">
    <property type="entry name" value="CHASE2"/>
    <property type="match status" value="1"/>
</dbReference>
<dbReference type="InterPro" id="IPR007890">
    <property type="entry name" value="CHASE2"/>
</dbReference>
<reference evidence="4" key="1">
    <citation type="submission" date="2021-07" db="EMBL/GenBank/DDBJ databases">
        <title>Roseobacter insulae sp. nov., isolated from a tidal flat.</title>
        <authorList>
            <person name="Park S."/>
            <person name="Yoon J.-H."/>
        </authorList>
    </citation>
    <scope>NUCLEOTIDE SEQUENCE</scope>
    <source>
        <strain evidence="4">YSTF-M11</strain>
    </source>
</reference>
<dbReference type="PANTHER" id="PTHR44757">
    <property type="entry name" value="DIGUANYLATE CYCLASE DGCP"/>
    <property type="match status" value="1"/>
</dbReference>
<dbReference type="Pfam" id="PF05226">
    <property type="entry name" value="CHASE2"/>
    <property type="match status" value="1"/>
</dbReference>
<keyword evidence="1" id="KW-0812">Transmembrane</keyword>
<organism evidence="4 5">
    <name type="scientific">Roseobacter insulae</name>
    <dbReference type="NCBI Taxonomy" id="2859783"/>
    <lineage>
        <taxon>Bacteria</taxon>
        <taxon>Pseudomonadati</taxon>
        <taxon>Pseudomonadota</taxon>
        <taxon>Alphaproteobacteria</taxon>
        <taxon>Rhodobacterales</taxon>
        <taxon>Roseobacteraceae</taxon>
        <taxon>Roseobacter</taxon>
    </lineage>
</organism>
<dbReference type="InterPro" id="IPR052155">
    <property type="entry name" value="Biofilm_reg_signaling"/>
</dbReference>
<dbReference type="SMART" id="SM00267">
    <property type="entry name" value="GGDEF"/>
    <property type="match status" value="1"/>
</dbReference>
<keyword evidence="5" id="KW-1185">Reference proteome</keyword>
<feature type="domain" description="EAL" evidence="2">
    <location>
        <begin position="666"/>
        <end position="916"/>
    </location>
</feature>
<dbReference type="Pfam" id="PF00990">
    <property type="entry name" value="GGDEF"/>
    <property type="match status" value="1"/>
</dbReference>
<feature type="domain" description="GGDEF" evidence="3">
    <location>
        <begin position="523"/>
        <end position="657"/>
    </location>
</feature>
<dbReference type="RefSeq" id="WP_219505542.1">
    <property type="nucleotide sequence ID" value="NZ_JAHXDN010000005.1"/>
</dbReference>
<dbReference type="InterPro" id="IPR001633">
    <property type="entry name" value="EAL_dom"/>
</dbReference>
<accession>A0A9X1FXZ0</accession>
<keyword evidence="1" id="KW-0472">Membrane</keyword>
<dbReference type="PROSITE" id="PS50887">
    <property type="entry name" value="GGDEF"/>
    <property type="match status" value="1"/>
</dbReference>
<protein>
    <submittedName>
        <fullName evidence="4">EAL domain-containing protein</fullName>
    </submittedName>
</protein>
<dbReference type="EMBL" id="JAHXDN010000005">
    <property type="protein sequence ID" value="MBW4709717.1"/>
    <property type="molecule type" value="Genomic_DNA"/>
</dbReference>
<evidence type="ECO:0000256" key="1">
    <source>
        <dbReference type="SAM" id="Phobius"/>
    </source>
</evidence>
<dbReference type="PANTHER" id="PTHR44757:SF2">
    <property type="entry name" value="BIOFILM ARCHITECTURE MAINTENANCE PROTEIN MBAA"/>
    <property type="match status" value="1"/>
</dbReference>
<evidence type="ECO:0000313" key="4">
    <source>
        <dbReference type="EMBL" id="MBW4709717.1"/>
    </source>
</evidence>
<name>A0A9X1FXZ0_9RHOB</name>
<dbReference type="SMART" id="SM00052">
    <property type="entry name" value="EAL"/>
    <property type="match status" value="1"/>
</dbReference>
<dbReference type="CDD" id="cd01949">
    <property type="entry name" value="GGDEF"/>
    <property type="match status" value="1"/>
</dbReference>
<dbReference type="AlphaFoldDB" id="A0A9X1FXZ0"/>
<proteinExistence type="predicted"/>
<evidence type="ECO:0000259" key="3">
    <source>
        <dbReference type="PROSITE" id="PS50887"/>
    </source>
</evidence>
<dbReference type="Pfam" id="PF00563">
    <property type="entry name" value="EAL"/>
    <property type="match status" value="1"/>
</dbReference>
<keyword evidence="1" id="KW-1133">Transmembrane helix</keyword>
<feature type="transmembrane region" description="Helical" evidence="1">
    <location>
        <begin position="278"/>
        <end position="295"/>
    </location>
</feature>
<sequence>MQPKNSIRVAIRLAPVLVIGVLIIATYLMGVLRLVDTRIGDLRMLLSPKAVSEDVVMVAIDDKSLKEIGQWPWLRDTHARLLNRLTEAGARDVFFDVDFAFAGDPADDQRFIDALEQAGGSTYLSAFSQAQTAASNAPFELSYNLPYAPFYALSWPVLVNVPSDPDGLVRHYLFSAPVNGEDLPSAASMLSGVFGPPGEQFTINYSLSPETIPVYSAIDVLQGTVPDAALKGKSVVIGAFALELRDNFAVPVHGIIPGAMVHALATETLAMQLVPRHLTGLASIVLLLATVVIFQTKGRDFSPWMLICQTVLVIATTEVAGLVLFRMQTIQLTTGALYPGFLLYSLWRLGQALDLSQWLIRKSRAEVVNTKRVMEQVFKDSSDMIVVIDHKGAVLNSSRSADFLIRGRPDGQRRLPEAFEGAAMQAIAAHHDGRWSAQGFQEARVEDRVLQYVVTPSFLEVASKARGQGTIHKSIATVSARDVTVLRQKEEQLTYLSNHDERTGALRRPAFLRCLQDQLDAGRSVTVIALNLHRFKTINITFGRDVGDLVLNEVVARLTASENRLSPVVRVSGDRFAVFSVDDADETAPVQIAERIKEMIAAPYVLGDAQAQIGARIGFVSQADPTRASASELLDQAEEALDEAQQLGGTRIQCHEPEQVSRKIRARAIERAMWTAIEQEEFNLVYQPQVSMIDGRLIGVEALLRWTSPTIGKVFPDQFIEIAESNGFIQEIGRWVLKKATRDALHLPSDVEMAVNVSALQMLDADLIGDVQASLRESGLSADRLCLELTESVFMTPSHCVVETMRDLEMLGVSWALDDFGTGYSSLAYLSTLPLRKLKLDKCFTQALGEDAHALTIVRSVVKLCEGMSIELLCEGVETEEHAQLLLAERCTEAQGYYYGKPQSIDDIRRNFLSARQALNAV</sequence>
<dbReference type="NCBIfam" id="TIGR00254">
    <property type="entry name" value="GGDEF"/>
    <property type="match status" value="1"/>
</dbReference>
<gene>
    <name evidence="4" type="ORF">KX928_18165</name>
</gene>
<dbReference type="CDD" id="cd01948">
    <property type="entry name" value="EAL"/>
    <property type="match status" value="1"/>
</dbReference>